<protein>
    <submittedName>
        <fullName evidence="5">N-acetylmuramoyl-L-alanine amidase</fullName>
    </submittedName>
</protein>
<feature type="compositionally biased region" description="Low complexity" evidence="2">
    <location>
        <begin position="403"/>
        <end position="420"/>
    </location>
</feature>
<sequence>MRPVLAALLTGALTVVGLAVPVVALPVAAAEPVEAEFASIALDGVDTAAAKDASVAEEAVNAAPDAAAESALRDSSDDLVALSSLESTEPFMVAGVTWDGTAEDVTEVAVRVREQGEWTDWTELEVENTGVEGERAGTSPVLSAGADGIQARVRTHSGRAPAGLQIDLVDPGSSRADGARAGGPAATANAATGYEIAPQVVTRAQWGADESKAGSWPQLSAGLSAMYVHHTAGTNSYTEAQAAALVRGIYGFHTGSRGWPDIGYQFLVDKYGNIYQGRQEAIHDLPIGAQAGGYNTSTIGISALGNYETAEPTAALQSALVKVLGWKAYQYGLNATGTTRLYTGSSTGSTVRAKAGSTITVPVILGHRDTNYTACPGKNLYAKMPSIRQRVAERVSRAKATHGSSVAPGVGSPSVVQPGADQAPVQTATSSTYRWSAVPGAARYEILTRSGSHGYAMDDSRSWIRYGTVSGTQATISISPGQTRLVMVRAIDGSGRRSAAVRVTQSTAPVSASALAWSSGWTKESGAGHTIGALRSTATAGRTLRVDNVKDAAEVRIYGEAGPGYGATQVLLGDRVIGEVRWDAATVDPRAVRALRLPGPVSGKVRLRTTSAARVAISTLAFPRESAPASPTPSPSAPVALGRPVLDKSSTYDFPGRLSQSITFRWKPVAGASSYRLEVRKAKHGKGFGRTIQAGSTTGTSISKKIKAGETWYVKVRAVAADGTVSAASAYPKVTRPVGRSTLKRTSGTKAWSKSRHTGYYGNFAWSTTNKGAKLSVDGASDVRTVQVVAARGKGYGRMAVYVGGKRVGTINTAATRLDRTHRYTVKVGGKRSGRVTLKALDQGKPVRVSVIVAAR</sequence>
<dbReference type="Gene3D" id="2.60.40.10">
    <property type="entry name" value="Immunoglobulins"/>
    <property type="match status" value="1"/>
</dbReference>
<dbReference type="GO" id="GO:0005975">
    <property type="term" value="P:carbohydrate metabolic process"/>
    <property type="evidence" value="ECO:0007669"/>
    <property type="project" value="UniProtKB-ARBA"/>
</dbReference>
<dbReference type="EMBL" id="FONZ01000001">
    <property type="protein sequence ID" value="SFE88128.1"/>
    <property type="molecule type" value="Genomic_DNA"/>
</dbReference>
<evidence type="ECO:0000313" key="5">
    <source>
        <dbReference type="EMBL" id="SFE88128.1"/>
    </source>
</evidence>
<dbReference type="PANTHER" id="PTHR11022:SF41">
    <property type="entry name" value="PEPTIDOGLYCAN-RECOGNITION PROTEIN LC-RELATED"/>
    <property type="match status" value="1"/>
</dbReference>
<dbReference type="OrthoDB" id="514320at2"/>
<dbReference type="GO" id="GO:0008745">
    <property type="term" value="F:N-acetylmuramoyl-L-alanine amidase activity"/>
    <property type="evidence" value="ECO:0007669"/>
    <property type="project" value="InterPro"/>
</dbReference>
<dbReference type="SMART" id="SM00701">
    <property type="entry name" value="PGRP"/>
    <property type="match status" value="1"/>
</dbReference>
<dbReference type="Gene3D" id="3.40.80.10">
    <property type="entry name" value="Peptidoglycan recognition protein-like"/>
    <property type="match status" value="1"/>
</dbReference>
<evidence type="ECO:0000259" key="4">
    <source>
        <dbReference type="SMART" id="SM00701"/>
    </source>
</evidence>
<proteinExistence type="inferred from homology"/>
<dbReference type="InterPro" id="IPR002502">
    <property type="entry name" value="Amidase_domain"/>
</dbReference>
<dbReference type="InterPro" id="IPR015510">
    <property type="entry name" value="PGRP"/>
</dbReference>
<reference evidence="6" key="1">
    <citation type="submission" date="2016-10" db="EMBL/GenBank/DDBJ databases">
        <authorList>
            <person name="Varghese N."/>
            <person name="Submissions S."/>
        </authorList>
    </citation>
    <scope>NUCLEOTIDE SEQUENCE [LARGE SCALE GENOMIC DNA]</scope>
    <source>
        <strain evidence="6">DSM 19083</strain>
    </source>
</reference>
<evidence type="ECO:0000256" key="1">
    <source>
        <dbReference type="ARBA" id="ARBA00007553"/>
    </source>
</evidence>
<dbReference type="RefSeq" id="WP_093375384.1">
    <property type="nucleotide sequence ID" value="NZ_BNAN01000001.1"/>
</dbReference>
<dbReference type="PANTHER" id="PTHR11022">
    <property type="entry name" value="PEPTIDOGLYCAN RECOGNITION PROTEIN"/>
    <property type="match status" value="1"/>
</dbReference>
<accession>A0A1I2E6M9</accession>
<dbReference type="CDD" id="cd06583">
    <property type="entry name" value="PGRP"/>
    <property type="match status" value="1"/>
</dbReference>
<organism evidence="5 6">
    <name type="scientific">Flavimobilis marinus</name>
    <dbReference type="NCBI Taxonomy" id="285351"/>
    <lineage>
        <taxon>Bacteria</taxon>
        <taxon>Bacillati</taxon>
        <taxon>Actinomycetota</taxon>
        <taxon>Actinomycetes</taxon>
        <taxon>Micrococcales</taxon>
        <taxon>Jonesiaceae</taxon>
        <taxon>Flavimobilis</taxon>
    </lineage>
</organism>
<dbReference type="SMART" id="SM00644">
    <property type="entry name" value="Ami_2"/>
    <property type="match status" value="1"/>
</dbReference>
<dbReference type="SUPFAM" id="SSF55846">
    <property type="entry name" value="N-acetylmuramoyl-L-alanine amidase-like"/>
    <property type="match status" value="1"/>
</dbReference>
<feature type="region of interest" description="Disordered" evidence="2">
    <location>
        <begin position="400"/>
        <end position="420"/>
    </location>
</feature>
<dbReference type="InterPro" id="IPR036505">
    <property type="entry name" value="Amidase/PGRP_sf"/>
</dbReference>
<keyword evidence="6" id="KW-1185">Reference proteome</keyword>
<dbReference type="STRING" id="285351.SAMN04488035_0900"/>
<dbReference type="InterPro" id="IPR006619">
    <property type="entry name" value="PGRP_domain_met/bac"/>
</dbReference>
<evidence type="ECO:0000256" key="2">
    <source>
        <dbReference type="SAM" id="MobiDB-lite"/>
    </source>
</evidence>
<feature type="domain" description="Peptidoglycan recognition protein family" evidence="4">
    <location>
        <begin position="198"/>
        <end position="348"/>
    </location>
</feature>
<dbReference type="Proteomes" id="UP000198520">
    <property type="component" value="Unassembled WGS sequence"/>
</dbReference>
<dbReference type="GO" id="GO:0008270">
    <property type="term" value="F:zinc ion binding"/>
    <property type="evidence" value="ECO:0007669"/>
    <property type="project" value="InterPro"/>
</dbReference>
<feature type="domain" description="N-acetylmuramoyl-L-alanine amidase" evidence="3">
    <location>
        <begin position="216"/>
        <end position="377"/>
    </location>
</feature>
<dbReference type="GO" id="GO:0009253">
    <property type="term" value="P:peptidoglycan catabolic process"/>
    <property type="evidence" value="ECO:0007669"/>
    <property type="project" value="InterPro"/>
</dbReference>
<gene>
    <name evidence="5" type="ORF">SAMN04488035_0900</name>
</gene>
<comment type="similarity">
    <text evidence="1">Belongs to the N-acetylmuramoyl-L-alanine amidase 2 family.</text>
</comment>
<dbReference type="AlphaFoldDB" id="A0A1I2E6M9"/>
<dbReference type="InterPro" id="IPR013783">
    <property type="entry name" value="Ig-like_fold"/>
</dbReference>
<name>A0A1I2E6M9_9MICO</name>
<evidence type="ECO:0000313" key="6">
    <source>
        <dbReference type="Proteomes" id="UP000198520"/>
    </source>
</evidence>
<dbReference type="Pfam" id="PF01510">
    <property type="entry name" value="Amidase_2"/>
    <property type="match status" value="1"/>
</dbReference>
<evidence type="ECO:0000259" key="3">
    <source>
        <dbReference type="SMART" id="SM00644"/>
    </source>
</evidence>